<comment type="caution">
    <text evidence="1">The sequence shown here is derived from an EMBL/GenBank/DDBJ whole genome shotgun (WGS) entry which is preliminary data.</text>
</comment>
<evidence type="ECO:0000313" key="1">
    <source>
        <dbReference type="EMBL" id="TCP90086.1"/>
    </source>
</evidence>
<dbReference type="AlphaFoldDB" id="A0A4R2SPE9"/>
<keyword evidence="2" id="KW-1185">Reference proteome</keyword>
<name>A0A4R2SPE9_9PAST</name>
<proteinExistence type="predicted"/>
<evidence type="ECO:0000313" key="2">
    <source>
        <dbReference type="Proteomes" id="UP000295763"/>
    </source>
</evidence>
<sequence length="50" mass="5877">MAQAYDCAFFSLIYKQNLQLFFGAQISNLRHLRDSKIRAIFPFNPFLAIH</sequence>
<gene>
    <name evidence="1" type="ORF">EDC44_1439</name>
</gene>
<reference evidence="1 2" key="1">
    <citation type="submission" date="2019-03" db="EMBL/GenBank/DDBJ databases">
        <title>Genomic Encyclopedia of Type Strains, Phase IV (KMG-IV): sequencing the most valuable type-strain genomes for metagenomic binning, comparative biology and taxonomic classification.</title>
        <authorList>
            <person name="Goeker M."/>
        </authorList>
    </citation>
    <scope>NUCLEOTIDE SEQUENCE [LARGE SCALE GENOMIC DNA]</scope>
    <source>
        <strain evidence="1 2">DSM 28404</strain>
    </source>
</reference>
<dbReference type="EMBL" id="SLYB01000043">
    <property type="protein sequence ID" value="TCP90086.1"/>
    <property type="molecule type" value="Genomic_DNA"/>
</dbReference>
<organism evidence="1 2">
    <name type="scientific">Cricetibacter osteomyelitidis</name>
    <dbReference type="NCBI Taxonomy" id="1521931"/>
    <lineage>
        <taxon>Bacteria</taxon>
        <taxon>Pseudomonadati</taxon>
        <taxon>Pseudomonadota</taxon>
        <taxon>Gammaproteobacteria</taxon>
        <taxon>Pasteurellales</taxon>
        <taxon>Pasteurellaceae</taxon>
        <taxon>Cricetibacter</taxon>
    </lineage>
</organism>
<protein>
    <submittedName>
        <fullName evidence="1">Uncharacterized protein</fullName>
    </submittedName>
</protein>
<dbReference type="Proteomes" id="UP000295763">
    <property type="component" value="Unassembled WGS sequence"/>
</dbReference>
<dbReference type="RefSeq" id="WP_165870267.1">
    <property type="nucleotide sequence ID" value="NZ_SLYB01000043.1"/>
</dbReference>
<accession>A0A4R2SPE9</accession>